<name>A0A2I0XA48_9ASPA</name>
<sequence length="391" mass="43689">MRQDKLSHVELFRQDQARVDYIHHRASNATTKLNPIGKSLFARVPAIIDYDINRYAFIVNIGLGNPTKFFSLIVDTGSDLSWTQCVPCVNCYDQKNPFYDQTQSSNFTTIPCNSNYCTQLEYFGCSSTLTCLFEERYMDNSIVNGSLITDTLHISNDIIYNFVFGCGHDNTGFFTHEDGLLGLGRGPHSIISQAPQAYNKIFSYCLPSGPDEIGYLELGNSALGVKYTPMLTDPDFPYLYFVNLTAILIGGEKISLPPTIFSGPRTMLDSGTAFSHIPPTAYYALRSIFRKEMSNYPMAPPLYNLDTCYDFTNYSQVVVPEISLIYDGEVTTNLAFTGIIFVFTKSQGCLAFAENEDDNEFIIIGNMQHRTFNVVYDVGNLQIGFGANGCS</sequence>
<dbReference type="Pfam" id="PF14543">
    <property type="entry name" value="TAXi_N"/>
    <property type="match status" value="1"/>
</dbReference>
<dbReference type="GO" id="GO:0006508">
    <property type="term" value="P:proteolysis"/>
    <property type="evidence" value="ECO:0007669"/>
    <property type="project" value="UniProtKB-KW"/>
</dbReference>
<accession>A0A2I0XA48</accession>
<feature type="active site" evidence="2">
    <location>
        <position position="75"/>
    </location>
</feature>
<dbReference type="InterPro" id="IPR021109">
    <property type="entry name" value="Peptidase_aspartic_dom_sf"/>
</dbReference>
<dbReference type="InterPro" id="IPR032861">
    <property type="entry name" value="TAXi_N"/>
</dbReference>
<feature type="domain" description="Peptidase A1" evidence="3">
    <location>
        <begin position="57"/>
        <end position="386"/>
    </location>
</feature>
<reference evidence="4 5" key="1">
    <citation type="journal article" date="2016" name="Sci. Rep.">
        <title>The Dendrobium catenatum Lindl. genome sequence provides insights into polysaccharide synthase, floral development and adaptive evolution.</title>
        <authorList>
            <person name="Zhang G.Q."/>
            <person name="Xu Q."/>
            <person name="Bian C."/>
            <person name="Tsai W.C."/>
            <person name="Yeh C.M."/>
            <person name="Liu K.W."/>
            <person name="Yoshida K."/>
            <person name="Zhang L.S."/>
            <person name="Chang S.B."/>
            <person name="Chen F."/>
            <person name="Shi Y."/>
            <person name="Su Y.Y."/>
            <person name="Zhang Y.Q."/>
            <person name="Chen L.J."/>
            <person name="Yin Y."/>
            <person name="Lin M."/>
            <person name="Huang H."/>
            <person name="Deng H."/>
            <person name="Wang Z.W."/>
            <person name="Zhu S.L."/>
            <person name="Zhao X."/>
            <person name="Deng C."/>
            <person name="Niu S.C."/>
            <person name="Huang J."/>
            <person name="Wang M."/>
            <person name="Liu G.H."/>
            <person name="Yang H.J."/>
            <person name="Xiao X.J."/>
            <person name="Hsiao Y.Y."/>
            <person name="Wu W.L."/>
            <person name="Chen Y.Y."/>
            <person name="Mitsuda N."/>
            <person name="Ohme-Takagi M."/>
            <person name="Luo Y.B."/>
            <person name="Van de Peer Y."/>
            <person name="Liu Z.J."/>
        </authorList>
    </citation>
    <scope>NUCLEOTIDE SEQUENCE [LARGE SCALE GENOMIC DNA]</scope>
    <source>
        <tissue evidence="4">The whole plant</tissue>
    </source>
</reference>
<dbReference type="EMBL" id="KZ502032">
    <property type="protein sequence ID" value="PKU84798.1"/>
    <property type="molecule type" value="Genomic_DNA"/>
</dbReference>
<dbReference type="GO" id="GO:0004190">
    <property type="term" value="F:aspartic-type endopeptidase activity"/>
    <property type="evidence" value="ECO:0007669"/>
    <property type="project" value="InterPro"/>
</dbReference>
<keyword evidence="4" id="KW-0378">Hydrolase</keyword>
<evidence type="ECO:0000256" key="1">
    <source>
        <dbReference type="ARBA" id="ARBA00007447"/>
    </source>
</evidence>
<dbReference type="InterPro" id="IPR032799">
    <property type="entry name" value="TAXi_C"/>
</dbReference>
<gene>
    <name evidence="4" type="primary">ASPG2</name>
    <name evidence="4" type="ORF">MA16_Dca008208</name>
</gene>
<comment type="similarity">
    <text evidence="1">Belongs to the peptidase A1 family.</text>
</comment>
<reference evidence="4 5" key="2">
    <citation type="journal article" date="2017" name="Nature">
        <title>The Apostasia genome and the evolution of orchids.</title>
        <authorList>
            <person name="Zhang G.Q."/>
            <person name="Liu K.W."/>
            <person name="Li Z."/>
            <person name="Lohaus R."/>
            <person name="Hsiao Y.Y."/>
            <person name="Niu S.C."/>
            <person name="Wang J.Y."/>
            <person name="Lin Y.C."/>
            <person name="Xu Q."/>
            <person name="Chen L.J."/>
            <person name="Yoshida K."/>
            <person name="Fujiwara S."/>
            <person name="Wang Z.W."/>
            <person name="Zhang Y.Q."/>
            <person name="Mitsuda N."/>
            <person name="Wang M."/>
            <person name="Liu G.H."/>
            <person name="Pecoraro L."/>
            <person name="Huang H.X."/>
            <person name="Xiao X.J."/>
            <person name="Lin M."/>
            <person name="Wu X.Y."/>
            <person name="Wu W.L."/>
            <person name="Chen Y.Y."/>
            <person name="Chang S.B."/>
            <person name="Sakamoto S."/>
            <person name="Ohme-Takagi M."/>
            <person name="Yagi M."/>
            <person name="Zeng S.J."/>
            <person name="Shen C.Y."/>
            <person name="Yeh C.M."/>
            <person name="Luo Y.B."/>
            <person name="Tsai W.C."/>
            <person name="Van de Peer Y."/>
            <person name="Liu Z.J."/>
        </authorList>
    </citation>
    <scope>NUCLEOTIDE SEQUENCE [LARGE SCALE GENOMIC DNA]</scope>
    <source>
        <tissue evidence="4">The whole plant</tissue>
    </source>
</reference>
<evidence type="ECO:0000313" key="5">
    <source>
        <dbReference type="Proteomes" id="UP000233837"/>
    </source>
</evidence>
<dbReference type="FunFam" id="2.40.70.10:FF:000013">
    <property type="entry name" value="Aspartyl protease AED1"/>
    <property type="match status" value="1"/>
</dbReference>
<feature type="active site" evidence="2">
    <location>
        <position position="269"/>
    </location>
</feature>
<organism evidence="4 5">
    <name type="scientific">Dendrobium catenatum</name>
    <dbReference type="NCBI Taxonomy" id="906689"/>
    <lineage>
        <taxon>Eukaryota</taxon>
        <taxon>Viridiplantae</taxon>
        <taxon>Streptophyta</taxon>
        <taxon>Embryophyta</taxon>
        <taxon>Tracheophyta</taxon>
        <taxon>Spermatophyta</taxon>
        <taxon>Magnoliopsida</taxon>
        <taxon>Liliopsida</taxon>
        <taxon>Asparagales</taxon>
        <taxon>Orchidaceae</taxon>
        <taxon>Epidendroideae</taxon>
        <taxon>Malaxideae</taxon>
        <taxon>Dendrobiinae</taxon>
        <taxon>Dendrobium</taxon>
    </lineage>
</organism>
<evidence type="ECO:0000259" key="3">
    <source>
        <dbReference type="PROSITE" id="PS51767"/>
    </source>
</evidence>
<keyword evidence="4" id="KW-0645">Protease</keyword>
<dbReference type="Proteomes" id="UP000233837">
    <property type="component" value="Unassembled WGS sequence"/>
</dbReference>
<dbReference type="PANTHER" id="PTHR13683:SF750">
    <property type="entry name" value="ASPARTYL PROTEASE AED1"/>
    <property type="match status" value="1"/>
</dbReference>
<dbReference type="FunFam" id="2.40.70.10:FF:000031">
    <property type="entry name" value="Aspartyl protease AED1"/>
    <property type="match status" value="1"/>
</dbReference>
<dbReference type="PROSITE" id="PS51767">
    <property type="entry name" value="PEPTIDASE_A1"/>
    <property type="match status" value="1"/>
</dbReference>
<proteinExistence type="inferred from homology"/>
<dbReference type="PANTHER" id="PTHR13683">
    <property type="entry name" value="ASPARTYL PROTEASES"/>
    <property type="match status" value="1"/>
</dbReference>
<dbReference type="InterPro" id="IPR033121">
    <property type="entry name" value="PEPTIDASE_A1"/>
</dbReference>
<keyword evidence="5" id="KW-1185">Reference proteome</keyword>
<dbReference type="Pfam" id="PF14541">
    <property type="entry name" value="TAXi_C"/>
    <property type="match status" value="1"/>
</dbReference>
<dbReference type="InterPro" id="IPR001461">
    <property type="entry name" value="Aspartic_peptidase_A1"/>
</dbReference>
<evidence type="ECO:0000313" key="4">
    <source>
        <dbReference type="EMBL" id="PKU84798.1"/>
    </source>
</evidence>
<dbReference type="Gene3D" id="2.40.70.10">
    <property type="entry name" value="Acid Proteases"/>
    <property type="match status" value="2"/>
</dbReference>
<evidence type="ECO:0000256" key="2">
    <source>
        <dbReference type="PIRSR" id="PIRSR601461-1"/>
    </source>
</evidence>
<dbReference type="AlphaFoldDB" id="A0A2I0XA48"/>
<dbReference type="SUPFAM" id="SSF50630">
    <property type="entry name" value="Acid proteases"/>
    <property type="match status" value="1"/>
</dbReference>
<protein>
    <submittedName>
        <fullName evidence="4">Protein ASPARTIC PROTEASE IN GUARD CELL 2</fullName>
    </submittedName>
</protein>